<dbReference type="EMBL" id="ADTV01000007">
    <property type="protein sequence ID" value="EFG85398.1"/>
    <property type="molecule type" value="Genomic_DNA"/>
</dbReference>
<evidence type="ECO:0000313" key="2">
    <source>
        <dbReference type="Proteomes" id="UP000006468"/>
    </source>
</evidence>
<name>D5QBY8_NOVHA</name>
<dbReference type="AlphaFoldDB" id="D5QBY8"/>
<organism evidence="1 2">
    <name type="scientific">Novacetimonas hansenii ATCC 23769</name>
    <dbReference type="NCBI Taxonomy" id="714995"/>
    <lineage>
        <taxon>Bacteria</taxon>
        <taxon>Pseudomonadati</taxon>
        <taxon>Pseudomonadota</taxon>
        <taxon>Alphaproteobacteria</taxon>
        <taxon>Acetobacterales</taxon>
        <taxon>Acetobacteraceae</taxon>
        <taxon>Novacetimonas</taxon>
    </lineage>
</organism>
<accession>D5QBY8</accession>
<evidence type="ECO:0000313" key="1">
    <source>
        <dbReference type="EMBL" id="EFG85398.1"/>
    </source>
</evidence>
<sequence length="37" mass="4032">MTGDLDRFTLGLMLEFAEFALEFEGADGGHGRGILLM</sequence>
<proteinExistence type="predicted"/>
<gene>
    <name evidence="1" type="ORF">GXY_03173</name>
</gene>
<reference evidence="1 2" key="1">
    <citation type="journal article" date="2010" name="J. Bacteriol.">
        <title>Genome sequence of a cellulose-producing bacterium, Gluconacetobacter hansenii ATCC 23769.</title>
        <authorList>
            <person name="Iyer P.R."/>
            <person name="Geib S.M."/>
            <person name="Catchmark J."/>
            <person name="Kao T.H."/>
            <person name="Tien M."/>
        </authorList>
    </citation>
    <scope>NUCLEOTIDE SEQUENCE [LARGE SCALE GENOMIC DNA]</scope>
    <source>
        <strain evidence="1 2">ATCC 23769</strain>
    </source>
</reference>
<protein>
    <submittedName>
        <fullName evidence="1">Uncharacterized protein</fullName>
    </submittedName>
</protein>
<dbReference type="Proteomes" id="UP000006468">
    <property type="component" value="Chromosome"/>
</dbReference>
<comment type="caution">
    <text evidence="1">The sequence shown here is derived from an EMBL/GenBank/DDBJ whole genome shotgun (WGS) entry which is preliminary data.</text>
</comment>
<dbReference type="HOGENOM" id="CLU_3344798_0_0_5"/>